<dbReference type="HOGENOM" id="CLU_3065347_0_0_10"/>
<accession>K4IJL7</accession>
<reference evidence="1" key="1">
    <citation type="submission" date="2006-03" db="EMBL/GenBank/DDBJ databases">
        <authorList>
            <person name="Bowman J."/>
            <person name="Ferriera S."/>
            <person name="Johnson J."/>
            <person name="Kravitz S."/>
            <person name="Halpern A."/>
            <person name="Remington K."/>
            <person name="Beeson K."/>
            <person name="Tran B."/>
            <person name="Rogers Y.-H."/>
            <person name="Friedman R."/>
            <person name="Venter J.C."/>
        </authorList>
    </citation>
    <scope>NUCLEOTIDE SEQUENCE [LARGE SCALE GENOMIC DNA]</scope>
    <source>
        <strain evidence="1">ATCC 700755</strain>
    </source>
</reference>
<evidence type="ECO:0000313" key="2">
    <source>
        <dbReference type="Proteomes" id="UP000008514"/>
    </source>
</evidence>
<keyword evidence="2" id="KW-1185">Reference proteome</keyword>
<protein>
    <submittedName>
        <fullName evidence="1">Uncharacterized protein</fullName>
    </submittedName>
</protein>
<gene>
    <name evidence="1" type="ordered locus">P700755_003953</name>
</gene>
<dbReference type="AlphaFoldDB" id="K4IJL7"/>
<dbReference type="Proteomes" id="UP000008514">
    <property type="component" value="Chromosome"/>
</dbReference>
<reference evidence="1" key="2">
    <citation type="submission" date="2012-09" db="EMBL/GenBank/DDBJ databases">
        <title>The complete sequence of Psychroflexus torquis an extreme psychrophile from sea-ice that is stimulated by light.</title>
        <authorList>
            <person name="Feng S."/>
            <person name="Powell S.M."/>
            <person name="Bowman J.P."/>
        </authorList>
    </citation>
    <scope>NUCLEOTIDE SEQUENCE [LARGE SCALE GENOMIC DNA]</scope>
    <source>
        <strain evidence="1">ATCC 700755</strain>
    </source>
</reference>
<organism evidence="1 2">
    <name type="scientific">Psychroflexus torquis (strain ATCC 700755 / CIP 106069 / ACAM 623)</name>
    <dbReference type="NCBI Taxonomy" id="313595"/>
    <lineage>
        <taxon>Bacteria</taxon>
        <taxon>Pseudomonadati</taxon>
        <taxon>Bacteroidota</taxon>
        <taxon>Flavobacteriia</taxon>
        <taxon>Flavobacteriales</taxon>
        <taxon>Flavobacteriaceae</taxon>
        <taxon>Psychroflexus</taxon>
    </lineage>
</organism>
<dbReference type="EMBL" id="CP003879">
    <property type="protein sequence ID" value="AFU70524.1"/>
    <property type="molecule type" value="Genomic_DNA"/>
</dbReference>
<evidence type="ECO:0000313" key="1">
    <source>
        <dbReference type="EMBL" id="AFU70524.1"/>
    </source>
</evidence>
<sequence length="53" mass="6084">MALQLSWIGRPTAFCKPACLPVGYEVESFCFIYLGKTEKQQKSSKIYICDLDY</sequence>
<name>K4IJL7_PSYTT</name>
<dbReference type="KEGG" id="ptq:P700755_003953"/>
<proteinExistence type="predicted"/>